<dbReference type="InterPro" id="IPR027267">
    <property type="entry name" value="AH/BAR_dom_sf"/>
</dbReference>
<accession>A0A8W8KGL6</accession>
<protein>
    <recommendedName>
        <fullName evidence="4">Protein FAM92A1</fullName>
    </recommendedName>
</protein>
<dbReference type="OMA" id="WMLMNND"/>
<dbReference type="PANTHER" id="PTHR21223">
    <property type="entry name" value="CBY1-INTERACTING BAR DOMAIN-CONTAINING PROTEIN HOMOLOG"/>
    <property type="match status" value="1"/>
</dbReference>
<dbReference type="AlphaFoldDB" id="A0A8W8KGL6"/>
<feature type="compositionally biased region" description="Low complexity" evidence="1">
    <location>
        <begin position="267"/>
        <end position="277"/>
    </location>
</feature>
<sequence length="389" mass="44175">MSRTGAEIRASKQKPDQRSWIKRMIGGQSSTITFSETKAKIIQDRISLAERHFGQLCDDVASFTRKCARLRDKGDQIAKDLVDYTEAETLNPSMVRALSEFASNLSTVQDYRQAQVTRLEARVLTPLANYGLKCKQAKNDIKDGMKVQELEVTQRKKLDRLRQKSPADRAQLTMAETELQKASVKASASTKSLEQLIDKFEEEKLKDLKKIMTDFVNIEMIYHAKALEMYTECFQNIKTFDIEEDIEEFRAKMQPSNSTNRMNMVRSSSYTSLESASEQQPTSSLRRQQSAPNSQNTTPLKSINNSASNSPLRATVDSRNGVNDEESEEEDEEEESEEDDDDDDDDEYTETETERTETARSTARTDKPTGQSQKTVIRPPSSLIKKVSQ</sequence>
<feature type="compositionally biased region" description="Polar residues" evidence="1">
    <location>
        <begin position="254"/>
        <end position="266"/>
    </location>
</feature>
<feature type="region of interest" description="Disordered" evidence="1">
    <location>
        <begin position="251"/>
        <end position="389"/>
    </location>
</feature>
<dbReference type="Gene3D" id="1.20.1270.60">
    <property type="entry name" value="Arfaptin homology (AH) domain/BAR domain"/>
    <property type="match status" value="1"/>
</dbReference>
<dbReference type="GO" id="GO:0036064">
    <property type="term" value="C:ciliary basal body"/>
    <property type="evidence" value="ECO:0007669"/>
    <property type="project" value="TreeGrafter"/>
</dbReference>
<reference evidence="2" key="1">
    <citation type="submission" date="2022-08" db="UniProtKB">
        <authorList>
            <consortium name="EnsemblMetazoa"/>
        </authorList>
    </citation>
    <scope>IDENTIFICATION</scope>
    <source>
        <strain evidence="2">05x7-T-G4-1.051#20</strain>
    </source>
</reference>
<dbReference type="OrthoDB" id="60621at2759"/>
<evidence type="ECO:0000313" key="3">
    <source>
        <dbReference type="Proteomes" id="UP000005408"/>
    </source>
</evidence>
<feature type="compositionally biased region" description="Polar residues" evidence="1">
    <location>
        <begin position="278"/>
        <end position="321"/>
    </location>
</feature>
<organism evidence="2 3">
    <name type="scientific">Magallana gigas</name>
    <name type="common">Pacific oyster</name>
    <name type="synonym">Crassostrea gigas</name>
    <dbReference type="NCBI Taxonomy" id="29159"/>
    <lineage>
        <taxon>Eukaryota</taxon>
        <taxon>Metazoa</taxon>
        <taxon>Spiralia</taxon>
        <taxon>Lophotrochozoa</taxon>
        <taxon>Mollusca</taxon>
        <taxon>Bivalvia</taxon>
        <taxon>Autobranchia</taxon>
        <taxon>Pteriomorphia</taxon>
        <taxon>Ostreida</taxon>
        <taxon>Ostreoidea</taxon>
        <taxon>Ostreidae</taxon>
        <taxon>Magallana</taxon>
    </lineage>
</organism>
<name>A0A8W8KGL6_MAGGI</name>
<dbReference type="Proteomes" id="UP000005408">
    <property type="component" value="Unassembled WGS sequence"/>
</dbReference>
<dbReference type="GO" id="GO:0035869">
    <property type="term" value="C:ciliary transition zone"/>
    <property type="evidence" value="ECO:0007669"/>
    <property type="project" value="TreeGrafter"/>
</dbReference>
<proteinExistence type="predicted"/>
<dbReference type="Pfam" id="PF06730">
    <property type="entry name" value="FAM92"/>
    <property type="match status" value="1"/>
</dbReference>
<feature type="compositionally biased region" description="Acidic residues" evidence="1">
    <location>
        <begin position="323"/>
        <end position="351"/>
    </location>
</feature>
<dbReference type="EnsemblMetazoa" id="G23510.3">
    <property type="protein sequence ID" value="G23510.3:cds"/>
    <property type="gene ID" value="G23510"/>
</dbReference>
<evidence type="ECO:0000256" key="1">
    <source>
        <dbReference type="SAM" id="MobiDB-lite"/>
    </source>
</evidence>
<keyword evidence="3" id="KW-1185">Reference proteome</keyword>
<dbReference type="GO" id="GO:0060271">
    <property type="term" value="P:cilium assembly"/>
    <property type="evidence" value="ECO:0007669"/>
    <property type="project" value="TreeGrafter"/>
</dbReference>
<dbReference type="PANTHER" id="PTHR21223:SF2">
    <property type="entry name" value="CBY1-INTERACTING BAR DOMAIN-CONTAINING PROTEIN HOMOLOG"/>
    <property type="match status" value="1"/>
</dbReference>
<feature type="compositionally biased region" description="Basic and acidic residues" evidence="1">
    <location>
        <begin position="352"/>
        <end position="367"/>
    </location>
</feature>
<evidence type="ECO:0000313" key="2">
    <source>
        <dbReference type="EnsemblMetazoa" id="G23510.3:cds"/>
    </source>
</evidence>
<dbReference type="InterPro" id="IPR009602">
    <property type="entry name" value="CBAR/FAM92"/>
</dbReference>
<dbReference type="SUPFAM" id="SSF103657">
    <property type="entry name" value="BAR/IMD domain-like"/>
    <property type="match status" value="1"/>
</dbReference>
<evidence type="ECO:0008006" key="4">
    <source>
        <dbReference type="Google" id="ProtNLM"/>
    </source>
</evidence>